<dbReference type="Proteomes" id="UP001165663">
    <property type="component" value="Unassembled WGS sequence"/>
</dbReference>
<comment type="pathway">
    <text evidence="1 11">Glycerolipid metabolism; triacylglycerol biosynthesis.</text>
</comment>
<dbReference type="AlphaFoldDB" id="A0AA37QBE8"/>
<feature type="domain" description="O-acyltransferase WSD1-like N-terminal" evidence="12">
    <location>
        <begin position="4"/>
        <end position="270"/>
    </location>
</feature>
<organism evidence="14 15">
    <name type="scientific">Mycobacterium kiyosense</name>
    <dbReference type="NCBI Taxonomy" id="2871094"/>
    <lineage>
        <taxon>Bacteria</taxon>
        <taxon>Bacillati</taxon>
        <taxon>Actinomycetota</taxon>
        <taxon>Actinomycetes</taxon>
        <taxon>Mycobacteriales</taxon>
        <taxon>Mycobacteriaceae</taxon>
        <taxon>Mycobacterium</taxon>
    </lineage>
</organism>
<evidence type="ECO:0000256" key="11">
    <source>
        <dbReference type="RuleBase" id="RU361241"/>
    </source>
</evidence>
<evidence type="ECO:0000259" key="13">
    <source>
        <dbReference type="Pfam" id="PF06974"/>
    </source>
</evidence>
<reference evidence="14" key="1">
    <citation type="submission" date="2022-07" db="EMBL/GenBank/DDBJ databases">
        <title>Mycobacterium kiyosense sp. nov., scotochromogenic slow-glowing species isolated from respiratory specimens.</title>
        <authorList>
            <person name="Fukano H."/>
            <person name="Kazumi Y."/>
            <person name="Sakagami N."/>
            <person name="Ato M."/>
            <person name="Mitarai S."/>
            <person name="Hoshino Y."/>
        </authorList>
    </citation>
    <scope>NUCLEOTIDE SEQUENCE</scope>
    <source>
        <strain evidence="14">SRL2020-028</strain>
    </source>
</reference>
<evidence type="ECO:0000256" key="5">
    <source>
        <dbReference type="ARBA" id="ARBA00022516"/>
    </source>
</evidence>
<comment type="pathway">
    <text evidence="2">Lipid metabolism.</text>
</comment>
<evidence type="ECO:0000256" key="3">
    <source>
        <dbReference type="ARBA" id="ARBA00009587"/>
    </source>
</evidence>
<evidence type="ECO:0000256" key="9">
    <source>
        <dbReference type="ARBA" id="ARBA00023315"/>
    </source>
</evidence>
<dbReference type="InterPro" id="IPR004255">
    <property type="entry name" value="O-acyltransferase_WSD1_N"/>
</dbReference>
<name>A0AA37QBE8_9MYCO</name>
<evidence type="ECO:0000313" key="15">
    <source>
        <dbReference type="Proteomes" id="UP001165663"/>
    </source>
</evidence>
<dbReference type="GO" id="GO:0005886">
    <property type="term" value="C:plasma membrane"/>
    <property type="evidence" value="ECO:0007669"/>
    <property type="project" value="TreeGrafter"/>
</dbReference>
<evidence type="ECO:0000256" key="2">
    <source>
        <dbReference type="ARBA" id="ARBA00005189"/>
    </source>
</evidence>
<dbReference type="GO" id="GO:0051701">
    <property type="term" value="P:biological process involved in interaction with host"/>
    <property type="evidence" value="ECO:0007669"/>
    <property type="project" value="TreeGrafter"/>
</dbReference>
<gene>
    <name evidence="14" type="ORF">SRL2020028_60820</name>
</gene>
<dbReference type="GO" id="GO:0071731">
    <property type="term" value="P:response to nitric oxide"/>
    <property type="evidence" value="ECO:0007669"/>
    <property type="project" value="TreeGrafter"/>
</dbReference>
<dbReference type="PANTHER" id="PTHR31650:SF1">
    <property type="entry name" value="WAX ESTER SYNTHASE_DIACYLGLYCEROL ACYLTRANSFERASE 4-RELATED"/>
    <property type="match status" value="1"/>
</dbReference>
<dbReference type="NCBIfam" id="TIGR02946">
    <property type="entry name" value="acyl_WS_DGAT"/>
    <property type="match status" value="1"/>
</dbReference>
<keyword evidence="5 11" id="KW-0444">Lipid biosynthesis</keyword>
<proteinExistence type="inferred from homology"/>
<evidence type="ECO:0000256" key="10">
    <source>
        <dbReference type="ARBA" id="ARBA00048109"/>
    </source>
</evidence>
<keyword evidence="6 11" id="KW-0808">Transferase</keyword>
<comment type="similarity">
    <text evidence="3 11">Belongs to the long-chain O-acyltransferase family.</text>
</comment>
<protein>
    <recommendedName>
        <fullName evidence="4 11">Diacylglycerol O-acyltransferase</fullName>
        <ecNumber evidence="4 11">2.3.1.20</ecNumber>
    </recommendedName>
</protein>
<evidence type="ECO:0000259" key="12">
    <source>
        <dbReference type="Pfam" id="PF03007"/>
    </source>
</evidence>
<dbReference type="GO" id="GO:0004144">
    <property type="term" value="F:diacylglycerol O-acyltransferase activity"/>
    <property type="evidence" value="ECO:0007669"/>
    <property type="project" value="UniProtKB-EC"/>
</dbReference>
<comment type="caution">
    <text evidence="14">The sequence shown here is derived from an EMBL/GenBank/DDBJ whole genome shotgun (WGS) entry which is preliminary data.</text>
</comment>
<keyword evidence="7 11" id="KW-0319">Glycerol metabolism</keyword>
<dbReference type="EC" id="2.3.1.20" evidence="4 11"/>
<dbReference type="PANTHER" id="PTHR31650">
    <property type="entry name" value="O-ACYLTRANSFERASE (WSD1-LIKE) FAMILY PROTEIN"/>
    <property type="match status" value="1"/>
</dbReference>
<dbReference type="GO" id="GO:0001666">
    <property type="term" value="P:response to hypoxia"/>
    <property type="evidence" value="ECO:0007669"/>
    <property type="project" value="TreeGrafter"/>
</dbReference>
<dbReference type="InterPro" id="IPR014292">
    <property type="entry name" value="Acyl_transf_WS/DGAT"/>
</dbReference>
<dbReference type="GO" id="GO:0019432">
    <property type="term" value="P:triglyceride biosynthetic process"/>
    <property type="evidence" value="ECO:0007669"/>
    <property type="project" value="TreeGrafter"/>
</dbReference>
<dbReference type="InterPro" id="IPR009721">
    <property type="entry name" value="O-acyltransferase_WSD1_C"/>
</dbReference>
<evidence type="ECO:0000256" key="1">
    <source>
        <dbReference type="ARBA" id="ARBA00004771"/>
    </source>
</evidence>
<dbReference type="Pfam" id="PF03007">
    <property type="entry name" value="WS_DGAT_cat"/>
    <property type="match status" value="1"/>
</dbReference>
<evidence type="ECO:0000256" key="8">
    <source>
        <dbReference type="ARBA" id="ARBA00023098"/>
    </source>
</evidence>
<dbReference type="EMBL" id="BRXE01000194">
    <property type="protein sequence ID" value="GLB86826.1"/>
    <property type="molecule type" value="Genomic_DNA"/>
</dbReference>
<accession>A0AA37QBE8</accession>
<keyword evidence="9 11" id="KW-0012">Acyltransferase</keyword>
<keyword evidence="8 11" id="KW-0443">Lipid metabolism</keyword>
<dbReference type="Pfam" id="PF06974">
    <property type="entry name" value="WS_DGAT_C"/>
    <property type="match status" value="1"/>
</dbReference>
<evidence type="ECO:0000256" key="6">
    <source>
        <dbReference type="ARBA" id="ARBA00022679"/>
    </source>
</evidence>
<dbReference type="GO" id="GO:0006071">
    <property type="term" value="P:glycerol metabolic process"/>
    <property type="evidence" value="ECO:0007669"/>
    <property type="project" value="UniProtKB-KW"/>
</dbReference>
<evidence type="ECO:0000313" key="14">
    <source>
        <dbReference type="EMBL" id="GLB86826.1"/>
    </source>
</evidence>
<feature type="domain" description="O-acyltransferase WSD1 C-terminal" evidence="13">
    <location>
        <begin position="310"/>
        <end position="457"/>
    </location>
</feature>
<sequence>MHRLSGFDASLLYLESSSQPMNTCTLMELDTSTMTEGYAFDVFRSKLSVLIPALWEFRRKLAESRMRLASPVWVEEPNFELDQHLHRVAWPAPCGRRELSEVAGRLVAGLMDRDRPLWDMWVIDDASPTDPTGGGRVAVMLRIHHALVDAVTAGNLMARLCSTEIAPEAPAPAEGVGTVSKRAIIFDGMRGFASRPRHLVSEVLPASVSAIRKTLRRAADGRAMPSPMTAPRTPFNGNITQDRTVAYTQLELDDVKAIKSAFDVKLNDVMLALLAGALRRYLTDRAALPQASLVAMMPISVFDSDRSSRNQMSAMFSRLFTHIAEPADRLKAIAEATSTAKQHSSELGATLLQDWTQHAPGSLAMIMRLYRWSGLSARRPAYNVSLSNVHGHEVQCYLLGAAITGRYPLGPLLNGVGLNVSVVSLNGKLDVGLVACPQLLPDLWDLADNLHIALKELLEATT</sequence>
<dbReference type="InterPro" id="IPR045034">
    <property type="entry name" value="O-acyltransferase_WSD1-like"/>
</dbReference>
<comment type="catalytic activity">
    <reaction evidence="10 11">
        <text>an acyl-CoA + a 1,2-diacyl-sn-glycerol = a triacyl-sn-glycerol + CoA</text>
        <dbReference type="Rhea" id="RHEA:10868"/>
        <dbReference type="ChEBI" id="CHEBI:17815"/>
        <dbReference type="ChEBI" id="CHEBI:57287"/>
        <dbReference type="ChEBI" id="CHEBI:58342"/>
        <dbReference type="ChEBI" id="CHEBI:64615"/>
        <dbReference type="EC" id="2.3.1.20"/>
    </reaction>
</comment>
<dbReference type="RefSeq" id="WP_264916332.1">
    <property type="nucleotide sequence ID" value="NZ_BRXE01000194.1"/>
</dbReference>
<dbReference type="SUPFAM" id="SSF52777">
    <property type="entry name" value="CoA-dependent acyltransferases"/>
    <property type="match status" value="1"/>
</dbReference>
<evidence type="ECO:0000256" key="7">
    <source>
        <dbReference type="ARBA" id="ARBA00022798"/>
    </source>
</evidence>
<evidence type="ECO:0000256" key="4">
    <source>
        <dbReference type="ARBA" id="ARBA00013244"/>
    </source>
</evidence>